<dbReference type="Proteomes" id="UP000275267">
    <property type="component" value="Unassembled WGS sequence"/>
</dbReference>
<feature type="region of interest" description="Disordered" evidence="1">
    <location>
        <begin position="83"/>
        <end position="102"/>
    </location>
</feature>
<gene>
    <name evidence="2" type="ORF">C2845_PM15G02160</name>
</gene>
<reference evidence="3" key="1">
    <citation type="journal article" date="2019" name="Nat. Commun.">
        <title>The genome of broomcorn millet.</title>
        <authorList>
            <person name="Zou C."/>
            <person name="Miki D."/>
            <person name="Li D."/>
            <person name="Tang Q."/>
            <person name="Xiao L."/>
            <person name="Rajput S."/>
            <person name="Deng P."/>
            <person name="Jia W."/>
            <person name="Huang R."/>
            <person name="Zhang M."/>
            <person name="Sun Y."/>
            <person name="Hu J."/>
            <person name="Fu X."/>
            <person name="Schnable P.S."/>
            <person name="Li F."/>
            <person name="Zhang H."/>
            <person name="Feng B."/>
            <person name="Zhu X."/>
            <person name="Liu R."/>
            <person name="Schnable J.C."/>
            <person name="Zhu J.-K."/>
            <person name="Zhang H."/>
        </authorList>
    </citation>
    <scope>NUCLEOTIDE SEQUENCE [LARGE SCALE GENOMIC DNA]</scope>
</reference>
<keyword evidence="3" id="KW-1185">Reference proteome</keyword>
<feature type="compositionally biased region" description="Low complexity" evidence="1">
    <location>
        <begin position="40"/>
        <end position="71"/>
    </location>
</feature>
<evidence type="ECO:0000256" key="1">
    <source>
        <dbReference type="SAM" id="MobiDB-lite"/>
    </source>
</evidence>
<dbReference type="EMBL" id="PQIB02000013">
    <property type="protein sequence ID" value="RLM75482.1"/>
    <property type="molecule type" value="Genomic_DNA"/>
</dbReference>
<feature type="region of interest" description="Disordered" evidence="1">
    <location>
        <begin position="13"/>
        <end position="73"/>
    </location>
</feature>
<evidence type="ECO:0000313" key="3">
    <source>
        <dbReference type="Proteomes" id="UP000275267"/>
    </source>
</evidence>
<evidence type="ECO:0000313" key="2">
    <source>
        <dbReference type="EMBL" id="RLM75482.1"/>
    </source>
</evidence>
<name>A0A3L6QA44_PANMI</name>
<accession>A0A3L6QA44</accession>
<organism evidence="2 3">
    <name type="scientific">Panicum miliaceum</name>
    <name type="common">Proso millet</name>
    <name type="synonym">Broomcorn millet</name>
    <dbReference type="NCBI Taxonomy" id="4540"/>
    <lineage>
        <taxon>Eukaryota</taxon>
        <taxon>Viridiplantae</taxon>
        <taxon>Streptophyta</taxon>
        <taxon>Embryophyta</taxon>
        <taxon>Tracheophyta</taxon>
        <taxon>Spermatophyta</taxon>
        <taxon>Magnoliopsida</taxon>
        <taxon>Liliopsida</taxon>
        <taxon>Poales</taxon>
        <taxon>Poaceae</taxon>
        <taxon>PACMAD clade</taxon>
        <taxon>Panicoideae</taxon>
        <taxon>Panicodae</taxon>
        <taxon>Paniceae</taxon>
        <taxon>Panicinae</taxon>
        <taxon>Panicum</taxon>
        <taxon>Panicum sect. Panicum</taxon>
    </lineage>
</organism>
<sequence>MESYMAVIAEKELEQENGNHTLNNEPDDDLNECQKDTAEPEAAATPSAMPSAAAVPSTTASAASATAPTPARLFDRVAATDCRPGIRHGTWSPATLGLSSDK</sequence>
<comment type="caution">
    <text evidence="2">The sequence shown here is derived from an EMBL/GenBank/DDBJ whole genome shotgun (WGS) entry which is preliminary data.</text>
</comment>
<dbReference type="AlphaFoldDB" id="A0A3L6QA44"/>
<protein>
    <submittedName>
        <fullName evidence="2">Protein FAR1-RELATED SEQUENCE 5-like</fullName>
    </submittedName>
</protein>
<proteinExistence type="predicted"/>